<sequence>MKKNRLFSLLLAAALCAGLLTPLAAATPSVDGMHIDGKAAILVDTADGEILYEQNAHEKMYPASITKVMTALLTIEAIDEGRFTLEQEITASNTVNDRMISGASTQNIKAGEIMPLKDVLACALIPSANEACNILAETIGGGIEGFVEMMNAKAKELGCEGTNFTNPHGLHDDNHYTTAYDIYLICNEAMKYPLFRELVTSMDYTVPATNMSGERHFWDTNALITSWRVQGYTYEYATGIKTGYTPEAGYCLASAATKGDRSLIAVVLGCTRVEGTTGSEGHTYFSESKRLLQWGFSNFSRQTVMDATKPLLSVPVTLSEQADKVVAEPNGTISATLPNDAVIDDFEKDVESYYETLTAPVEKGMVLGKVTLRYEGKEYGTLDLVAVDSVARSELLYNLDRIEKFFSQTWVKAALLALILLILFLIVRFLVFGGRRRRSRGYGSRGGRGYSGRRRR</sequence>
<evidence type="ECO:0000256" key="6">
    <source>
        <dbReference type="ARBA" id="ARBA00022670"/>
    </source>
</evidence>
<reference evidence="19" key="1">
    <citation type="submission" date="2020-08" db="EMBL/GenBank/DDBJ databases">
        <title>Genome public.</title>
        <authorList>
            <person name="Liu C."/>
            <person name="Sun Q."/>
        </authorList>
    </citation>
    <scope>NUCLEOTIDE SEQUENCE</scope>
    <source>
        <strain evidence="19">NSJ-52</strain>
    </source>
</reference>
<keyword evidence="5 19" id="KW-0121">Carboxypeptidase</keyword>
<evidence type="ECO:0000256" key="14">
    <source>
        <dbReference type="PIRSR" id="PIRSR618044-2"/>
    </source>
</evidence>
<evidence type="ECO:0000256" key="12">
    <source>
        <dbReference type="ARBA" id="ARBA00034000"/>
    </source>
</evidence>
<comment type="caution">
    <text evidence="19">The sequence shown here is derived from an EMBL/GenBank/DDBJ whole genome shotgun (WGS) entry which is preliminary data.</text>
</comment>
<comment type="function">
    <text evidence="1">Removes C-terminal D-alanyl residues from sugar-peptide cell wall precursors.</text>
</comment>
<keyword evidence="9" id="KW-0133">Cell shape</keyword>
<name>A0A8J6MC60_9FIRM</name>
<evidence type="ECO:0000256" key="5">
    <source>
        <dbReference type="ARBA" id="ARBA00022645"/>
    </source>
</evidence>
<dbReference type="InterPro" id="IPR037167">
    <property type="entry name" value="Peptidase_S11_C_sf"/>
</dbReference>
<evidence type="ECO:0000256" key="17">
    <source>
        <dbReference type="SAM" id="SignalP"/>
    </source>
</evidence>
<dbReference type="EC" id="3.4.16.4" evidence="4"/>
<comment type="pathway">
    <text evidence="2">Cell wall biogenesis; peptidoglycan biosynthesis.</text>
</comment>
<feature type="active site" evidence="13">
    <location>
        <position position="127"/>
    </location>
</feature>
<feature type="chain" id="PRO_5035308320" description="serine-type D-Ala-D-Ala carboxypeptidase" evidence="17">
    <location>
        <begin position="27"/>
        <end position="456"/>
    </location>
</feature>
<dbReference type="SMART" id="SM00936">
    <property type="entry name" value="PBP5_C"/>
    <property type="match status" value="1"/>
</dbReference>
<protein>
    <recommendedName>
        <fullName evidence="4">serine-type D-Ala-D-Ala carboxypeptidase</fullName>
        <ecNumber evidence="4">3.4.16.4</ecNumber>
    </recommendedName>
</protein>
<feature type="active site" description="Proton acceptor" evidence="13">
    <location>
        <position position="67"/>
    </location>
</feature>
<evidence type="ECO:0000256" key="15">
    <source>
        <dbReference type="RuleBase" id="RU004016"/>
    </source>
</evidence>
<dbReference type="PANTHER" id="PTHR21581">
    <property type="entry name" value="D-ALANYL-D-ALANINE CARBOXYPEPTIDASE"/>
    <property type="match status" value="1"/>
</dbReference>
<keyword evidence="8" id="KW-0378">Hydrolase</keyword>
<dbReference type="Proteomes" id="UP000607645">
    <property type="component" value="Unassembled WGS sequence"/>
</dbReference>
<evidence type="ECO:0000256" key="4">
    <source>
        <dbReference type="ARBA" id="ARBA00012448"/>
    </source>
</evidence>
<dbReference type="GO" id="GO:0006508">
    <property type="term" value="P:proteolysis"/>
    <property type="evidence" value="ECO:0007669"/>
    <property type="project" value="UniProtKB-KW"/>
</dbReference>
<evidence type="ECO:0000256" key="3">
    <source>
        <dbReference type="ARBA" id="ARBA00007164"/>
    </source>
</evidence>
<comment type="similarity">
    <text evidence="3 15">Belongs to the peptidase S11 family.</text>
</comment>
<evidence type="ECO:0000256" key="1">
    <source>
        <dbReference type="ARBA" id="ARBA00003217"/>
    </source>
</evidence>
<dbReference type="GO" id="GO:0008360">
    <property type="term" value="P:regulation of cell shape"/>
    <property type="evidence" value="ECO:0007669"/>
    <property type="project" value="UniProtKB-KW"/>
</dbReference>
<dbReference type="GO" id="GO:0009252">
    <property type="term" value="P:peptidoglycan biosynthetic process"/>
    <property type="evidence" value="ECO:0007669"/>
    <property type="project" value="UniProtKB-UniPathway"/>
</dbReference>
<dbReference type="Gene3D" id="3.40.710.10">
    <property type="entry name" value="DD-peptidase/beta-lactamase superfamily"/>
    <property type="match status" value="1"/>
</dbReference>
<feature type="signal peptide" evidence="17">
    <location>
        <begin position="1"/>
        <end position="26"/>
    </location>
</feature>
<evidence type="ECO:0000256" key="16">
    <source>
        <dbReference type="SAM" id="Phobius"/>
    </source>
</evidence>
<organism evidence="19 20">
    <name type="scientific">Lawsonibacter faecis</name>
    <dbReference type="NCBI Taxonomy" id="2763052"/>
    <lineage>
        <taxon>Bacteria</taxon>
        <taxon>Bacillati</taxon>
        <taxon>Bacillota</taxon>
        <taxon>Clostridia</taxon>
        <taxon>Eubacteriales</taxon>
        <taxon>Oscillospiraceae</taxon>
        <taxon>Lawsonibacter</taxon>
    </lineage>
</organism>
<evidence type="ECO:0000256" key="10">
    <source>
        <dbReference type="ARBA" id="ARBA00022984"/>
    </source>
</evidence>
<keyword evidence="7 17" id="KW-0732">Signal</keyword>
<dbReference type="PANTHER" id="PTHR21581:SF6">
    <property type="entry name" value="TRAFFICKING PROTEIN PARTICLE COMPLEX SUBUNIT 12"/>
    <property type="match status" value="1"/>
</dbReference>
<evidence type="ECO:0000256" key="7">
    <source>
        <dbReference type="ARBA" id="ARBA00022729"/>
    </source>
</evidence>
<keyword evidence="20" id="KW-1185">Reference proteome</keyword>
<evidence type="ECO:0000313" key="20">
    <source>
        <dbReference type="Proteomes" id="UP000607645"/>
    </source>
</evidence>
<dbReference type="SUPFAM" id="SSF69189">
    <property type="entry name" value="Penicillin-binding protein associated domain"/>
    <property type="match status" value="1"/>
</dbReference>
<feature type="active site" description="Acyl-ester intermediate" evidence="13">
    <location>
        <position position="64"/>
    </location>
</feature>
<dbReference type="SUPFAM" id="SSF56601">
    <property type="entry name" value="beta-lactamase/transpeptidase-like"/>
    <property type="match status" value="1"/>
</dbReference>
<keyword evidence="16" id="KW-0472">Membrane</keyword>
<evidence type="ECO:0000313" key="19">
    <source>
        <dbReference type="EMBL" id="MBC5736400.1"/>
    </source>
</evidence>
<gene>
    <name evidence="19" type="ORF">H8S62_05180</name>
</gene>
<dbReference type="InterPro" id="IPR001967">
    <property type="entry name" value="Peptidase_S11_N"/>
</dbReference>
<dbReference type="InterPro" id="IPR012907">
    <property type="entry name" value="Peptidase_S11_C"/>
</dbReference>
<accession>A0A8J6MC60</accession>
<keyword evidence="6" id="KW-0645">Protease</keyword>
<dbReference type="AlphaFoldDB" id="A0A8J6MC60"/>
<dbReference type="RefSeq" id="WP_155148003.1">
    <property type="nucleotide sequence ID" value="NZ_JACOPQ010000003.1"/>
</dbReference>
<dbReference type="PRINTS" id="PR00725">
    <property type="entry name" value="DADACBPTASE1"/>
</dbReference>
<keyword evidence="11" id="KW-0961">Cell wall biogenesis/degradation</keyword>
<dbReference type="InterPro" id="IPR018044">
    <property type="entry name" value="Peptidase_S11"/>
</dbReference>
<keyword evidence="16" id="KW-1133">Transmembrane helix</keyword>
<dbReference type="GO" id="GO:0071555">
    <property type="term" value="P:cell wall organization"/>
    <property type="evidence" value="ECO:0007669"/>
    <property type="project" value="UniProtKB-KW"/>
</dbReference>
<feature type="binding site" evidence="14">
    <location>
        <position position="241"/>
    </location>
    <ligand>
        <name>substrate</name>
    </ligand>
</feature>
<comment type="catalytic activity">
    <reaction evidence="12">
        <text>Preferential cleavage: (Ac)2-L-Lys-D-Ala-|-D-Ala. Also transpeptidation of peptidyl-alanyl moieties that are N-acyl substituents of D-alanine.</text>
        <dbReference type="EC" id="3.4.16.4"/>
    </reaction>
</comment>
<proteinExistence type="inferred from homology"/>
<dbReference type="UniPathway" id="UPA00219"/>
<feature type="transmembrane region" description="Helical" evidence="16">
    <location>
        <begin position="410"/>
        <end position="431"/>
    </location>
</feature>
<evidence type="ECO:0000259" key="18">
    <source>
        <dbReference type="SMART" id="SM00936"/>
    </source>
</evidence>
<dbReference type="Gene3D" id="2.60.410.10">
    <property type="entry name" value="D-Ala-D-Ala carboxypeptidase, C-terminal domain"/>
    <property type="match status" value="1"/>
</dbReference>
<evidence type="ECO:0000256" key="2">
    <source>
        <dbReference type="ARBA" id="ARBA00004752"/>
    </source>
</evidence>
<dbReference type="Pfam" id="PF07943">
    <property type="entry name" value="PBP5_C"/>
    <property type="match status" value="1"/>
</dbReference>
<feature type="domain" description="Peptidase S11 D-Ala-D-Ala carboxypeptidase A C-terminal" evidence="18">
    <location>
        <begin position="299"/>
        <end position="392"/>
    </location>
</feature>
<dbReference type="EMBL" id="JACOPQ010000003">
    <property type="protein sequence ID" value="MBC5736400.1"/>
    <property type="molecule type" value="Genomic_DNA"/>
</dbReference>
<keyword evidence="10" id="KW-0573">Peptidoglycan synthesis</keyword>
<dbReference type="InterPro" id="IPR012338">
    <property type="entry name" value="Beta-lactam/transpept-like"/>
</dbReference>
<keyword evidence="16" id="KW-0812">Transmembrane</keyword>
<evidence type="ECO:0000256" key="13">
    <source>
        <dbReference type="PIRSR" id="PIRSR618044-1"/>
    </source>
</evidence>
<dbReference type="InterPro" id="IPR015956">
    <property type="entry name" value="Peniciliin-bd_prot_C_sf"/>
</dbReference>
<dbReference type="GO" id="GO:0009002">
    <property type="term" value="F:serine-type D-Ala-D-Ala carboxypeptidase activity"/>
    <property type="evidence" value="ECO:0007669"/>
    <property type="project" value="UniProtKB-EC"/>
</dbReference>
<dbReference type="Pfam" id="PF00768">
    <property type="entry name" value="Peptidase_S11"/>
    <property type="match status" value="1"/>
</dbReference>
<evidence type="ECO:0000256" key="8">
    <source>
        <dbReference type="ARBA" id="ARBA00022801"/>
    </source>
</evidence>
<evidence type="ECO:0000256" key="9">
    <source>
        <dbReference type="ARBA" id="ARBA00022960"/>
    </source>
</evidence>
<evidence type="ECO:0000256" key="11">
    <source>
        <dbReference type="ARBA" id="ARBA00023316"/>
    </source>
</evidence>